<comment type="catalytic activity">
    <reaction evidence="1">
        <text>guanosine(1516) in 16S rRNA + S-adenosyl-L-methionine = N(2)-methylguanosine(1516) in 16S rRNA + S-adenosyl-L-homocysteine + H(+)</text>
        <dbReference type="Rhea" id="RHEA:43220"/>
        <dbReference type="Rhea" id="RHEA-COMP:10412"/>
        <dbReference type="Rhea" id="RHEA-COMP:10413"/>
        <dbReference type="ChEBI" id="CHEBI:15378"/>
        <dbReference type="ChEBI" id="CHEBI:57856"/>
        <dbReference type="ChEBI" id="CHEBI:59789"/>
        <dbReference type="ChEBI" id="CHEBI:74269"/>
        <dbReference type="ChEBI" id="CHEBI:74481"/>
        <dbReference type="EC" id="2.1.1.242"/>
    </reaction>
</comment>
<dbReference type="HAMAP" id="MF_01523">
    <property type="entry name" value="16SrRNA_methyltr_J"/>
    <property type="match status" value="1"/>
</dbReference>
<proteinExistence type="inferred from homology"/>
<accession>A0A7S9HD34</accession>
<dbReference type="GO" id="GO:0008990">
    <property type="term" value="F:rRNA (guanine-N2-)-methyltransferase activity"/>
    <property type="evidence" value="ECO:0007669"/>
    <property type="project" value="UniProtKB-UniRule"/>
</dbReference>
<comment type="similarity">
    <text evidence="1">Belongs to the methyltransferase superfamily. RsmJ family.</text>
</comment>
<feature type="binding site" evidence="1">
    <location>
        <begin position="104"/>
        <end position="105"/>
    </location>
    <ligand>
        <name>S-adenosyl-L-methionine</name>
        <dbReference type="ChEBI" id="CHEBI:59789"/>
    </ligand>
</feature>
<dbReference type="PANTHER" id="PTHR36112">
    <property type="entry name" value="RIBOSOMAL RNA SMALL SUBUNIT METHYLTRANSFERASE J"/>
    <property type="match status" value="1"/>
</dbReference>
<dbReference type="InterPro" id="IPR007536">
    <property type="entry name" value="16SrRNA_methylTrfase_J"/>
</dbReference>
<keyword evidence="1 2" id="KW-0489">Methyltransferase</keyword>
<dbReference type="Gene3D" id="3.40.50.150">
    <property type="entry name" value="Vaccinia Virus protein VP39"/>
    <property type="match status" value="1"/>
</dbReference>
<feature type="binding site" evidence="1">
    <location>
        <position position="172"/>
    </location>
    <ligand>
        <name>S-adenosyl-L-methionine</name>
        <dbReference type="ChEBI" id="CHEBI:59789"/>
    </ligand>
</feature>
<gene>
    <name evidence="1" type="primary">rsmJ</name>
    <name evidence="2" type="ORF">IT774_00350</name>
</gene>
<dbReference type="Proteomes" id="UP000595095">
    <property type="component" value="Chromosome"/>
</dbReference>
<dbReference type="AlphaFoldDB" id="A0A7S9HD34"/>
<dbReference type="KEGG" id="smaa:IT774_00350"/>
<keyword evidence="3" id="KW-1185">Reference proteome</keyword>
<keyword evidence="1" id="KW-0698">rRNA processing</keyword>
<protein>
    <recommendedName>
        <fullName evidence="1">Ribosomal RNA small subunit methyltransferase J</fullName>
        <ecNumber evidence="1">2.1.1.242</ecNumber>
    </recommendedName>
    <alternativeName>
        <fullName evidence="1">16S rRNA m2G1516 methyltransferase</fullName>
    </alternativeName>
    <alternativeName>
        <fullName evidence="1">rRNA (guanine-N(2)-)-methyltransferase</fullName>
    </alternativeName>
</protein>
<reference evidence="2 3" key="1">
    <citation type="submission" date="2020-11" db="EMBL/GenBank/DDBJ databases">
        <title>Complete genome sequence for Salinimonas sp. strain G2-b.</title>
        <authorList>
            <person name="Park S.-J."/>
        </authorList>
    </citation>
    <scope>NUCLEOTIDE SEQUENCE [LARGE SCALE GENOMIC DNA]</scope>
    <source>
        <strain evidence="2 3">G2-b</strain>
    </source>
</reference>
<keyword evidence="1" id="KW-0963">Cytoplasm</keyword>
<comment type="subcellular location">
    <subcellularLocation>
        <location evidence="1">Cytoplasm</location>
    </subcellularLocation>
</comment>
<dbReference type="SUPFAM" id="SSF53335">
    <property type="entry name" value="S-adenosyl-L-methionine-dependent methyltransferases"/>
    <property type="match status" value="1"/>
</dbReference>
<dbReference type="Pfam" id="PF04445">
    <property type="entry name" value="SAM_MT"/>
    <property type="match status" value="1"/>
</dbReference>
<dbReference type="GO" id="GO:0005737">
    <property type="term" value="C:cytoplasm"/>
    <property type="evidence" value="ECO:0007669"/>
    <property type="project" value="UniProtKB-SubCell"/>
</dbReference>
<keyword evidence="1" id="KW-0949">S-adenosyl-L-methionine</keyword>
<dbReference type="InterPro" id="IPR029063">
    <property type="entry name" value="SAM-dependent_MTases_sf"/>
</dbReference>
<evidence type="ECO:0000313" key="3">
    <source>
        <dbReference type="Proteomes" id="UP000595095"/>
    </source>
</evidence>
<dbReference type="EMBL" id="CP064795">
    <property type="protein sequence ID" value="QPG05780.1"/>
    <property type="molecule type" value="Genomic_DNA"/>
</dbReference>
<evidence type="ECO:0000313" key="2">
    <source>
        <dbReference type="EMBL" id="QPG05780.1"/>
    </source>
</evidence>
<comment type="function">
    <text evidence="1">Specifically methylates the guanosine in position 1516 of 16S rRNA.</text>
</comment>
<evidence type="ECO:0000256" key="1">
    <source>
        <dbReference type="HAMAP-Rule" id="MF_01523"/>
    </source>
</evidence>
<comment type="caution">
    <text evidence="1">Lacks conserved residue(s) required for the propagation of feature annotation.</text>
</comment>
<organism evidence="2 3">
    <name type="scientific">Salinimonas marina</name>
    <dbReference type="NCBI Taxonomy" id="2785918"/>
    <lineage>
        <taxon>Bacteria</taxon>
        <taxon>Pseudomonadati</taxon>
        <taxon>Pseudomonadota</taxon>
        <taxon>Gammaproteobacteria</taxon>
        <taxon>Alteromonadales</taxon>
        <taxon>Alteromonadaceae</taxon>
        <taxon>Alteromonas/Salinimonas group</taxon>
        <taxon>Salinimonas</taxon>
    </lineage>
</organism>
<name>A0A7S9HD34_9ALTE</name>
<dbReference type="EC" id="2.1.1.242" evidence="1"/>
<sequence length="250" mass="27309">MVMPECPLYTQTHAEQADELASRWGLVRYYHTPTGLGLVLDDTGLQLKDFDNPKQQGVMVDFLSGASEYRRAHGGAKKEPIAKAIGLKGNQGRVVIDATPGLGRDAFVLAGLGCTVYMVERSAVVAALLEDGLRRLATKAPELAARFRLLHGNSIEVLKQWPHEAAEAVYLDPMFPHRKKSALVKKEMKVFQALLGADPDADGLLAPALALASQRVVVKRPNYAEALAGHSPNMAITSKKHRFDVYLTQQ</sequence>
<feature type="binding site" evidence="1">
    <location>
        <begin position="120"/>
        <end position="121"/>
    </location>
    <ligand>
        <name>S-adenosyl-L-methionine</name>
        <dbReference type="ChEBI" id="CHEBI:59789"/>
    </ligand>
</feature>
<dbReference type="PANTHER" id="PTHR36112:SF1">
    <property type="entry name" value="RIBOSOMAL RNA SMALL SUBUNIT METHYLTRANSFERASE J"/>
    <property type="match status" value="1"/>
</dbReference>
<keyword evidence="1 2" id="KW-0808">Transferase</keyword>